<accession>A0ABS9SVD4</accession>
<dbReference type="InterPro" id="IPR029028">
    <property type="entry name" value="Alpha/beta_knot_MTases"/>
</dbReference>
<dbReference type="GO" id="GO:0032259">
    <property type="term" value="P:methylation"/>
    <property type="evidence" value="ECO:0007669"/>
    <property type="project" value="UniProtKB-KW"/>
</dbReference>
<dbReference type="RefSeq" id="WP_241058279.1">
    <property type="nucleotide sequence ID" value="NZ_JAKWJU010000002.1"/>
</dbReference>
<dbReference type="InterPro" id="IPR029026">
    <property type="entry name" value="tRNA_m1G_MTases_N"/>
</dbReference>
<evidence type="ECO:0000256" key="5">
    <source>
        <dbReference type="ARBA" id="ARBA00022490"/>
    </source>
</evidence>
<dbReference type="InterPro" id="IPR015947">
    <property type="entry name" value="PUA-like_sf"/>
</dbReference>
<name>A0ABS9SVD4_9ACTN</name>
<keyword evidence="8 12" id="KW-0808">Transferase</keyword>
<organism evidence="16 17">
    <name type="scientific">Streptomyces marispadix</name>
    <dbReference type="NCBI Taxonomy" id="2922868"/>
    <lineage>
        <taxon>Bacteria</taxon>
        <taxon>Bacillati</taxon>
        <taxon>Actinomycetota</taxon>
        <taxon>Actinomycetes</taxon>
        <taxon>Kitasatosporales</taxon>
        <taxon>Streptomycetaceae</taxon>
        <taxon>Streptomyces</taxon>
    </lineage>
</organism>
<comment type="subcellular location">
    <subcellularLocation>
        <location evidence="1 12">Cytoplasm</location>
    </subcellularLocation>
</comment>
<evidence type="ECO:0000313" key="16">
    <source>
        <dbReference type="EMBL" id="MCH6160225.1"/>
    </source>
</evidence>
<dbReference type="Pfam" id="PF04452">
    <property type="entry name" value="Methyltrans_RNA"/>
    <property type="match status" value="1"/>
</dbReference>
<comment type="caution">
    <text evidence="16">The sequence shown here is derived from an EMBL/GenBank/DDBJ whole genome shotgun (WGS) entry which is preliminary data.</text>
</comment>
<keyword evidence="6 12" id="KW-0698">rRNA processing</keyword>
<dbReference type="InterPro" id="IPR006700">
    <property type="entry name" value="RsmE"/>
</dbReference>
<evidence type="ECO:0000256" key="11">
    <source>
        <dbReference type="ARBA" id="ARBA00047944"/>
    </source>
</evidence>
<dbReference type="NCBIfam" id="TIGR00046">
    <property type="entry name" value="RsmE family RNA methyltransferase"/>
    <property type="match status" value="1"/>
</dbReference>
<evidence type="ECO:0000256" key="10">
    <source>
        <dbReference type="ARBA" id="ARBA00025699"/>
    </source>
</evidence>
<reference evidence="16" key="1">
    <citation type="submission" date="2022-03" db="EMBL/GenBank/DDBJ databases">
        <authorList>
            <person name="Santos J.D.N."/>
            <person name="Kallscheuer N."/>
            <person name="Jogler C."/>
            <person name="Lage O.M."/>
        </authorList>
    </citation>
    <scope>NUCLEOTIDE SEQUENCE</scope>
    <source>
        <strain evidence="16">M600PL45_2</strain>
    </source>
</reference>
<evidence type="ECO:0000256" key="1">
    <source>
        <dbReference type="ARBA" id="ARBA00004496"/>
    </source>
</evidence>
<evidence type="ECO:0000256" key="6">
    <source>
        <dbReference type="ARBA" id="ARBA00022552"/>
    </source>
</evidence>
<evidence type="ECO:0000256" key="8">
    <source>
        <dbReference type="ARBA" id="ARBA00022679"/>
    </source>
</evidence>
<dbReference type="Proteomes" id="UP001166784">
    <property type="component" value="Unassembled WGS sequence"/>
</dbReference>
<dbReference type="PANTHER" id="PTHR30027:SF3">
    <property type="entry name" value="16S RRNA (URACIL(1498)-N(3))-METHYLTRANSFERASE"/>
    <property type="match status" value="1"/>
</dbReference>
<keyword evidence="17" id="KW-1185">Reference proteome</keyword>
<dbReference type="Gene3D" id="2.40.240.20">
    <property type="entry name" value="Hypothetical PUA domain-like, domain 1"/>
    <property type="match status" value="1"/>
</dbReference>
<proteinExistence type="inferred from homology"/>
<comment type="function">
    <text evidence="10 12">Specifically methylates the N3 position of the uracil ring of uridine 1498 (m3U1498) in 16S rRNA. Acts on the fully assembled 30S ribosomal subunit.</text>
</comment>
<dbReference type="Pfam" id="PF20260">
    <property type="entry name" value="PUA_4"/>
    <property type="match status" value="1"/>
</dbReference>
<gene>
    <name evidence="16" type="ORF">MMA15_07265</name>
</gene>
<feature type="region of interest" description="Disordered" evidence="13">
    <location>
        <begin position="1"/>
        <end position="56"/>
    </location>
</feature>
<comment type="catalytic activity">
    <reaction evidence="11 12">
        <text>uridine(1498) in 16S rRNA + S-adenosyl-L-methionine = N(3)-methyluridine(1498) in 16S rRNA + S-adenosyl-L-homocysteine + H(+)</text>
        <dbReference type="Rhea" id="RHEA:42920"/>
        <dbReference type="Rhea" id="RHEA-COMP:10283"/>
        <dbReference type="Rhea" id="RHEA-COMP:10284"/>
        <dbReference type="ChEBI" id="CHEBI:15378"/>
        <dbReference type="ChEBI" id="CHEBI:57856"/>
        <dbReference type="ChEBI" id="CHEBI:59789"/>
        <dbReference type="ChEBI" id="CHEBI:65315"/>
        <dbReference type="ChEBI" id="CHEBI:74502"/>
        <dbReference type="EC" id="2.1.1.193"/>
    </reaction>
</comment>
<evidence type="ECO:0000256" key="7">
    <source>
        <dbReference type="ARBA" id="ARBA00022603"/>
    </source>
</evidence>
<evidence type="ECO:0000256" key="3">
    <source>
        <dbReference type="ARBA" id="ARBA00012328"/>
    </source>
</evidence>
<keyword evidence="7 12" id="KW-0489">Methyltransferase</keyword>
<evidence type="ECO:0000256" key="2">
    <source>
        <dbReference type="ARBA" id="ARBA00005528"/>
    </source>
</evidence>
<keyword evidence="9 12" id="KW-0949">S-adenosyl-L-methionine</keyword>
<evidence type="ECO:0000256" key="4">
    <source>
        <dbReference type="ARBA" id="ARBA00013673"/>
    </source>
</evidence>
<feature type="domain" description="Ribosomal RNA small subunit methyltransferase E methyltransferase" evidence="14">
    <location>
        <begin position="107"/>
        <end position="268"/>
    </location>
</feature>
<evidence type="ECO:0000256" key="13">
    <source>
        <dbReference type="SAM" id="MobiDB-lite"/>
    </source>
</evidence>
<comment type="similarity">
    <text evidence="2 12">Belongs to the RNA methyltransferase RsmE family.</text>
</comment>
<dbReference type="Gene3D" id="3.40.1280.10">
    <property type="match status" value="1"/>
</dbReference>
<evidence type="ECO:0000256" key="12">
    <source>
        <dbReference type="PIRNR" id="PIRNR015601"/>
    </source>
</evidence>
<dbReference type="CDD" id="cd18084">
    <property type="entry name" value="RsmE-like"/>
    <property type="match status" value="1"/>
</dbReference>
<keyword evidence="5 12" id="KW-0963">Cytoplasm</keyword>
<dbReference type="GO" id="GO:0008168">
    <property type="term" value="F:methyltransferase activity"/>
    <property type="evidence" value="ECO:0007669"/>
    <property type="project" value="UniProtKB-KW"/>
</dbReference>
<dbReference type="NCBIfam" id="NF008693">
    <property type="entry name" value="PRK11713.2-3"/>
    <property type="match status" value="1"/>
</dbReference>
<evidence type="ECO:0000259" key="15">
    <source>
        <dbReference type="Pfam" id="PF20260"/>
    </source>
</evidence>
<reference evidence="16" key="2">
    <citation type="journal article" date="2023" name="Int. J. Syst. Evol. Microbiol.">
        <title>Streptomyces marispadix sp. nov., isolated from marine beach sediment of the Northern Coast of Portugal.</title>
        <authorList>
            <person name="dos Santos J.D.N."/>
            <person name="Vitorino I.R."/>
            <person name="Kallscheuer N."/>
            <person name="Srivastava A."/>
            <person name="Krautwurst S."/>
            <person name="Marz M."/>
            <person name="Jogler C."/>
            <person name="Lobo Da Cunha A."/>
            <person name="Catita J."/>
            <person name="Goncalves H."/>
            <person name="Gonzalez I."/>
            <person name="Reyes F."/>
            <person name="Lage O.M."/>
        </authorList>
    </citation>
    <scope>NUCLEOTIDE SEQUENCE</scope>
    <source>
        <strain evidence="16">M600PL45_2</strain>
    </source>
</reference>
<dbReference type="SUPFAM" id="SSF75217">
    <property type="entry name" value="alpha/beta knot"/>
    <property type="match status" value="1"/>
</dbReference>
<feature type="domain" description="Ribosomal RNA small subunit methyltransferase E PUA-like" evidence="15">
    <location>
        <begin position="51"/>
        <end position="96"/>
    </location>
</feature>
<dbReference type="SUPFAM" id="SSF88697">
    <property type="entry name" value="PUA domain-like"/>
    <property type="match status" value="1"/>
</dbReference>
<sequence length="276" mass="28867">MTAPVFLADTGQLADAVREHGDSDGRDGDSGGRDGGRDGREGPGGHGTVVLEGPEGRHAVSVRRLRPGEDVVLTDGAGTGAYGTVRAVSGKDRLEVAVTSVLTEPEPRPRITVVQALPKGDRGELAVETMTETGADVIVPWAAARCVTQWRGERGQKSLAKWRSTAREAGKQSRRLRFPEVAPLASTADVAELLRDAHLGVVLHEEGELPLATARLPRDGGIVAVVGPEGGVSPQESEIFTDAGARLCRLGPSVLRTSTAGTAATALLLGRTGRWD</sequence>
<evidence type="ECO:0000259" key="14">
    <source>
        <dbReference type="Pfam" id="PF04452"/>
    </source>
</evidence>
<dbReference type="PANTHER" id="PTHR30027">
    <property type="entry name" value="RIBOSOMAL RNA SMALL SUBUNIT METHYLTRANSFERASE E"/>
    <property type="match status" value="1"/>
</dbReference>
<feature type="compositionally biased region" description="Basic and acidic residues" evidence="13">
    <location>
        <begin position="16"/>
        <end position="43"/>
    </location>
</feature>
<dbReference type="PIRSF" id="PIRSF015601">
    <property type="entry name" value="MTase_slr0722"/>
    <property type="match status" value="1"/>
</dbReference>
<dbReference type="EMBL" id="JAKWJU010000002">
    <property type="protein sequence ID" value="MCH6160225.1"/>
    <property type="molecule type" value="Genomic_DNA"/>
</dbReference>
<protein>
    <recommendedName>
        <fullName evidence="4 12">Ribosomal RNA small subunit methyltransferase E</fullName>
        <ecNumber evidence="3 12">2.1.1.193</ecNumber>
    </recommendedName>
</protein>
<evidence type="ECO:0000313" key="17">
    <source>
        <dbReference type="Proteomes" id="UP001166784"/>
    </source>
</evidence>
<evidence type="ECO:0000256" key="9">
    <source>
        <dbReference type="ARBA" id="ARBA00022691"/>
    </source>
</evidence>
<dbReference type="EC" id="2.1.1.193" evidence="3 12"/>
<dbReference type="InterPro" id="IPR046887">
    <property type="entry name" value="RsmE_PUA-like"/>
</dbReference>
<dbReference type="InterPro" id="IPR046886">
    <property type="entry name" value="RsmE_MTase_dom"/>
</dbReference>